<evidence type="ECO:0000313" key="3">
    <source>
        <dbReference type="Proteomes" id="UP000253779"/>
    </source>
</evidence>
<protein>
    <submittedName>
        <fullName evidence="2">Uncharacterized protein</fullName>
    </submittedName>
</protein>
<dbReference type="Proteomes" id="UP000253779">
    <property type="component" value="Chromosome"/>
</dbReference>
<evidence type="ECO:0000313" key="2">
    <source>
        <dbReference type="EMBL" id="AXI74121.1"/>
    </source>
</evidence>
<gene>
    <name evidence="2" type="ORF">DTW94_24750</name>
</gene>
<proteinExistence type="predicted"/>
<reference evidence="2 3" key="1">
    <citation type="submission" date="2018-07" db="EMBL/GenBank/DDBJ databases">
        <title>Complete genome sequence of soil actinomycete Streptomyces cavourensis tj430.</title>
        <authorList>
            <person name="Wang P."/>
            <person name="Huang Y."/>
        </authorList>
    </citation>
    <scope>NUCLEOTIDE SEQUENCE [LARGE SCALE GENOMIC DNA]</scope>
    <source>
        <strain evidence="2 3">TJ430</strain>
    </source>
</reference>
<sequence>MVPSAVVAGTAENPSAEPVFTSSVRPESRVRARWTVGAGGAVVVCPGRGLGPMFRMRTGAGGAAGEAVAPGAGALGAVPTRVLVREPGRPPSTARCTAAGWPGAAWAGAADERTGIEGGALGGVVEACGGVPV</sequence>
<dbReference type="AlphaFoldDB" id="A0AAD0VGL2"/>
<evidence type="ECO:0000256" key="1">
    <source>
        <dbReference type="SAM" id="MobiDB-lite"/>
    </source>
</evidence>
<name>A0AAD0VGL2_9ACTN</name>
<accession>A0AAD0VGL2</accession>
<dbReference type="EMBL" id="CP030930">
    <property type="protein sequence ID" value="AXI74121.1"/>
    <property type="molecule type" value="Genomic_DNA"/>
</dbReference>
<feature type="region of interest" description="Disordered" evidence="1">
    <location>
        <begin position="1"/>
        <end position="20"/>
    </location>
</feature>
<organism evidence="2 3">
    <name type="scientific">Streptomyces cavourensis</name>
    <dbReference type="NCBI Taxonomy" id="67258"/>
    <lineage>
        <taxon>Bacteria</taxon>
        <taxon>Bacillati</taxon>
        <taxon>Actinomycetota</taxon>
        <taxon>Actinomycetes</taxon>
        <taxon>Kitasatosporales</taxon>
        <taxon>Streptomycetaceae</taxon>
        <taxon>Streptomyces</taxon>
    </lineage>
</organism>